<keyword evidence="6" id="KW-1185">Reference proteome</keyword>
<dbReference type="SUPFAM" id="SSF48452">
    <property type="entry name" value="TPR-like"/>
    <property type="match status" value="1"/>
</dbReference>
<dbReference type="Gene3D" id="1.25.40.10">
    <property type="entry name" value="Tetratricopeptide repeat domain"/>
    <property type="match status" value="1"/>
</dbReference>
<evidence type="ECO:0000256" key="1">
    <source>
        <dbReference type="ARBA" id="ARBA00022737"/>
    </source>
</evidence>
<protein>
    <recommendedName>
        <fullName evidence="7">Tetratricopeptide repeat-containing protein</fullName>
    </recommendedName>
</protein>
<evidence type="ECO:0000256" key="4">
    <source>
        <dbReference type="SAM" id="SignalP"/>
    </source>
</evidence>
<feature type="signal peptide" evidence="4">
    <location>
        <begin position="1"/>
        <end position="20"/>
    </location>
</feature>
<dbReference type="SMART" id="SM00028">
    <property type="entry name" value="TPR"/>
    <property type="match status" value="2"/>
</dbReference>
<dbReference type="Pfam" id="PF13181">
    <property type="entry name" value="TPR_8"/>
    <property type="match status" value="1"/>
</dbReference>
<dbReference type="PANTHER" id="PTHR44943:SF8">
    <property type="entry name" value="TPR REPEAT-CONTAINING PROTEIN MJ0263"/>
    <property type="match status" value="1"/>
</dbReference>
<dbReference type="Proteomes" id="UP000607435">
    <property type="component" value="Unassembled WGS sequence"/>
</dbReference>
<dbReference type="PROSITE" id="PS50005">
    <property type="entry name" value="TPR"/>
    <property type="match status" value="1"/>
</dbReference>
<gene>
    <name evidence="5" type="ORF">H6H04_14130</name>
</gene>
<dbReference type="InterPro" id="IPR019734">
    <property type="entry name" value="TPR_rpt"/>
</dbReference>
<evidence type="ECO:0000256" key="2">
    <source>
        <dbReference type="ARBA" id="ARBA00022803"/>
    </source>
</evidence>
<keyword evidence="1" id="KW-0677">Repeat</keyword>
<dbReference type="RefSeq" id="WP_186846641.1">
    <property type="nucleotide sequence ID" value="NZ_JACOME010000004.1"/>
</dbReference>
<keyword evidence="2 3" id="KW-0802">TPR repeat</keyword>
<proteinExistence type="predicted"/>
<name>A0ABR6Y467_9FLAO</name>
<dbReference type="Gene3D" id="3.40.30.10">
    <property type="entry name" value="Glutaredoxin"/>
    <property type="match status" value="1"/>
</dbReference>
<reference evidence="5 6" key="1">
    <citation type="submission" date="2020-08" db="EMBL/GenBank/DDBJ databases">
        <title>Winogradskyella ouciana sp. nov., isolated from the hadal seawater of the Mariana Trench.</title>
        <authorList>
            <person name="He X."/>
        </authorList>
    </citation>
    <scope>NUCLEOTIDE SEQUENCE [LARGE SCALE GENOMIC DNA]</scope>
    <source>
        <strain evidence="5 6">KCTC 22026</strain>
    </source>
</reference>
<feature type="repeat" description="TPR" evidence="3">
    <location>
        <begin position="250"/>
        <end position="283"/>
    </location>
</feature>
<evidence type="ECO:0000313" key="6">
    <source>
        <dbReference type="Proteomes" id="UP000607435"/>
    </source>
</evidence>
<keyword evidence="4" id="KW-0732">Signal</keyword>
<organism evidence="5 6">
    <name type="scientific">Winogradskyella echinorum</name>
    <dbReference type="NCBI Taxonomy" id="538189"/>
    <lineage>
        <taxon>Bacteria</taxon>
        <taxon>Pseudomonadati</taxon>
        <taxon>Bacteroidota</taxon>
        <taxon>Flavobacteriia</taxon>
        <taxon>Flavobacteriales</taxon>
        <taxon>Flavobacteriaceae</taxon>
        <taxon>Winogradskyella</taxon>
    </lineage>
</organism>
<evidence type="ECO:0008006" key="7">
    <source>
        <dbReference type="Google" id="ProtNLM"/>
    </source>
</evidence>
<comment type="caution">
    <text evidence="5">The sequence shown here is derived from an EMBL/GenBank/DDBJ whole genome shotgun (WGS) entry which is preliminary data.</text>
</comment>
<sequence>MRTIILSIITALFFSIHTNAQTLNNEISKEGQTPYLLGKIDKSGLEGENYASWFTKNHKDYQPNTSITSTIASELKSYSITLFMGTWCGDSKKEVPRLYKVLEASNFPMDQLTVVALSSQPGMYKQSPQHEEAGLNIHRVPTVIFYKDGKEVNRIVEHPVKTFEEDIQNIITVNDYKSNYQIVTAVDKLLKKKGAKGLKKKSDKLLKTFEGKVTSMYELNTYGRILYSTNRTNEAIEVFTLNTKLFPNEPRAYMSLANTLGVSNKKEEAIKVLEEAIKILPDNEDLKKNLETIKSN</sequence>
<dbReference type="InterPro" id="IPR036249">
    <property type="entry name" value="Thioredoxin-like_sf"/>
</dbReference>
<dbReference type="InterPro" id="IPR051685">
    <property type="entry name" value="Ycf3/AcsC/BcsC/TPR_MFPF"/>
</dbReference>
<evidence type="ECO:0000256" key="3">
    <source>
        <dbReference type="PROSITE-ProRule" id="PRU00339"/>
    </source>
</evidence>
<evidence type="ECO:0000313" key="5">
    <source>
        <dbReference type="EMBL" id="MBC3847531.1"/>
    </source>
</evidence>
<dbReference type="InterPro" id="IPR011990">
    <property type="entry name" value="TPR-like_helical_dom_sf"/>
</dbReference>
<dbReference type="EMBL" id="JACOME010000004">
    <property type="protein sequence ID" value="MBC3847531.1"/>
    <property type="molecule type" value="Genomic_DNA"/>
</dbReference>
<dbReference type="SUPFAM" id="SSF52833">
    <property type="entry name" value="Thioredoxin-like"/>
    <property type="match status" value="1"/>
</dbReference>
<accession>A0ABR6Y467</accession>
<feature type="chain" id="PRO_5047405546" description="Tetratricopeptide repeat-containing protein" evidence="4">
    <location>
        <begin position="21"/>
        <end position="296"/>
    </location>
</feature>
<dbReference type="PANTHER" id="PTHR44943">
    <property type="entry name" value="CELLULOSE SYNTHASE OPERON PROTEIN C"/>
    <property type="match status" value="1"/>
</dbReference>
<dbReference type="CDD" id="cd02947">
    <property type="entry name" value="TRX_family"/>
    <property type="match status" value="1"/>
</dbReference>